<dbReference type="RefSeq" id="WP_182386500.1">
    <property type="nucleotide sequence ID" value="NZ_CP059833.1"/>
</dbReference>
<dbReference type="Proteomes" id="UP000515570">
    <property type="component" value="Chromosome"/>
</dbReference>
<keyword evidence="2" id="KW-1185">Reference proteome</keyword>
<gene>
    <name evidence="1" type="ORF">HW450_02770</name>
</gene>
<dbReference type="Gene3D" id="3.30.310.50">
    <property type="entry name" value="Alpha-D-phosphohexomutase, C-terminal domain"/>
    <property type="match status" value="1"/>
</dbReference>
<dbReference type="EMBL" id="CP059833">
    <property type="protein sequence ID" value="QMV85679.1"/>
    <property type="molecule type" value="Genomic_DNA"/>
</dbReference>
<organism evidence="1 2">
    <name type="scientific">Corynebacterium hindlerae</name>
    <dbReference type="NCBI Taxonomy" id="699041"/>
    <lineage>
        <taxon>Bacteria</taxon>
        <taxon>Bacillati</taxon>
        <taxon>Actinomycetota</taxon>
        <taxon>Actinomycetes</taxon>
        <taxon>Mycobacteriales</taxon>
        <taxon>Corynebacteriaceae</taxon>
        <taxon>Corynebacterium</taxon>
    </lineage>
</organism>
<accession>A0A7G5FGD8</accession>
<proteinExistence type="predicted"/>
<dbReference type="Pfam" id="PF09981">
    <property type="entry name" value="DUF2218"/>
    <property type="match status" value="1"/>
</dbReference>
<name>A0A7G5FGD8_9CORY</name>
<dbReference type="InterPro" id="IPR014543">
    <property type="entry name" value="UCP028291"/>
</dbReference>
<protein>
    <submittedName>
        <fullName evidence="1">DUF2218 domain-containing protein</fullName>
    </submittedName>
</protein>
<evidence type="ECO:0000313" key="2">
    <source>
        <dbReference type="Proteomes" id="UP000515570"/>
    </source>
</evidence>
<evidence type="ECO:0000313" key="1">
    <source>
        <dbReference type="EMBL" id="QMV85679.1"/>
    </source>
</evidence>
<dbReference type="AlphaFoldDB" id="A0A7G5FGD8"/>
<reference evidence="1 2" key="1">
    <citation type="submission" date="2020-07" db="EMBL/GenBank/DDBJ databases">
        <title>non toxigenic Corynebacterium sp. nov from a clinical source.</title>
        <authorList>
            <person name="Bernier A.-M."/>
            <person name="Bernard K."/>
        </authorList>
    </citation>
    <scope>NUCLEOTIDE SEQUENCE [LARGE SCALE GENOMIC DNA]</scope>
    <source>
        <strain evidence="2">NML 93-0612</strain>
    </source>
</reference>
<sequence>MTGEVHATTTARVATARPARYAKQLVSHFSATNEGHWSSDDGCGNITFIGEGAEADNPKKAFDGRIQVSLVAAESTLLIHIEAPERLIPRFEKVVGSHLVRFGAKDELVVTWRRSDGEPGSEQYAASQD</sequence>